<dbReference type="AlphaFoldDB" id="A0A0N0IXK5"/>
<reference evidence="1 2" key="1">
    <citation type="journal article" date="2015" name="Genom Data">
        <title>Draft genome sequence of a multidrug-resistant Chryseobacterium indologenes isolate from Malaysia.</title>
        <authorList>
            <person name="Yu C.Y."/>
            <person name="Ang G.Y."/>
            <person name="Cheng H.J."/>
            <person name="Cheong Y.M."/>
            <person name="Yin W.F."/>
            <person name="Chan K.G."/>
        </authorList>
    </citation>
    <scope>NUCLEOTIDE SEQUENCE [LARGE SCALE GENOMIC DNA]</scope>
    <source>
        <strain evidence="1 2">CI_885</strain>
    </source>
</reference>
<dbReference type="PATRIC" id="fig|253.9.peg.2450"/>
<dbReference type="Proteomes" id="UP000037953">
    <property type="component" value="Unassembled WGS sequence"/>
</dbReference>
<evidence type="ECO:0000313" key="2">
    <source>
        <dbReference type="Proteomes" id="UP000037953"/>
    </source>
</evidence>
<reference evidence="2" key="2">
    <citation type="submission" date="2015-09" db="EMBL/GenBank/DDBJ databases">
        <title>Draft genome sequence of a multidrug-resistant Chryseobacterium indologenes isolate from Malaysia.</title>
        <authorList>
            <person name="Yu C.Y."/>
            <person name="Ang G.Y."/>
            <person name="Chan K.-G."/>
        </authorList>
    </citation>
    <scope>NUCLEOTIDE SEQUENCE [LARGE SCALE GENOMIC DNA]</scope>
    <source>
        <strain evidence="2">CI_885</strain>
    </source>
</reference>
<protein>
    <submittedName>
        <fullName evidence="1">Uncharacterized protein</fullName>
    </submittedName>
</protein>
<dbReference type="OrthoDB" id="768050at2"/>
<comment type="caution">
    <text evidence="1">The sequence shown here is derived from an EMBL/GenBank/DDBJ whole genome shotgun (WGS) entry which is preliminary data.</text>
</comment>
<name>A0A0N0IXK5_CHRID</name>
<evidence type="ECO:0000313" key="1">
    <source>
        <dbReference type="EMBL" id="KPE52361.1"/>
    </source>
</evidence>
<organism evidence="1 2">
    <name type="scientific">Chryseobacterium indologenes</name>
    <name type="common">Flavobacterium indologenes</name>
    <dbReference type="NCBI Taxonomy" id="253"/>
    <lineage>
        <taxon>Bacteria</taxon>
        <taxon>Pseudomonadati</taxon>
        <taxon>Bacteroidota</taxon>
        <taxon>Flavobacteriia</taxon>
        <taxon>Flavobacteriales</taxon>
        <taxon>Weeksellaceae</taxon>
        <taxon>Chryseobacterium group</taxon>
        <taxon>Chryseobacterium</taxon>
    </lineage>
</organism>
<sequence length="203" mass="23107">MKIITTVFLTISNLFIAQVTVPDDFKKIPDIMDNADLLYPFIIPDKSYEYWRVLRNDPDPDKAIIYDSQMPESMTINDPAPEKGFFQQCVGNACFSYILACKNSRTVYFSTEQQLRDFIGTVDNLPEALLLAKTYGFSVDFSNKPGSSYKIDDRHIYLYVSKPKNCPEVKESFSVKINRKTGKTEIKNNGIYGTAKDCISTKS</sequence>
<dbReference type="RefSeq" id="WP_062697340.1">
    <property type="nucleotide sequence ID" value="NZ_LJOD01000002.1"/>
</dbReference>
<accession>A0A0N0IXK5</accession>
<dbReference type="EMBL" id="LJOD01000002">
    <property type="protein sequence ID" value="KPE52361.1"/>
    <property type="molecule type" value="Genomic_DNA"/>
</dbReference>
<proteinExistence type="predicted"/>
<gene>
    <name evidence="1" type="ORF">AOB46_05690</name>
</gene>